<protein>
    <recommendedName>
        <fullName evidence="1">NACHT N-terminal Helical domain-containing protein</fullName>
    </recommendedName>
</protein>
<keyword evidence="3" id="KW-1185">Reference proteome</keyword>
<dbReference type="Proteomes" id="UP001482513">
    <property type="component" value="Unassembled WGS sequence"/>
</dbReference>
<dbReference type="EMBL" id="JAMPKX010000018">
    <property type="protein sequence ID" value="MEP0950015.1"/>
    <property type="molecule type" value="Genomic_DNA"/>
</dbReference>
<name>A0ABV0KBT7_9CYAN</name>
<comment type="caution">
    <text evidence="2">The sequence shown here is derived from an EMBL/GenBank/DDBJ whole genome shotgun (WGS) entry which is preliminary data.</text>
</comment>
<proteinExistence type="predicted"/>
<dbReference type="RefSeq" id="WP_190706816.1">
    <property type="nucleotide sequence ID" value="NZ_JAMPKX010000018.1"/>
</dbReference>
<organism evidence="2 3">
    <name type="scientific">Leptolyngbya subtilissima DQ-A4</name>
    <dbReference type="NCBI Taxonomy" id="2933933"/>
    <lineage>
        <taxon>Bacteria</taxon>
        <taxon>Bacillati</taxon>
        <taxon>Cyanobacteriota</taxon>
        <taxon>Cyanophyceae</taxon>
        <taxon>Leptolyngbyales</taxon>
        <taxon>Leptolyngbyaceae</taxon>
        <taxon>Leptolyngbya group</taxon>
        <taxon>Leptolyngbya</taxon>
    </lineage>
</organism>
<evidence type="ECO:0000313" key="3">
    <source>
        <dbReference type="Proteomes" id="UP001482513"/>
    </source>
</evidence>
<evidence type="ECO:0000259" key="1">
    <source>
        <dbReference type="Pfam" id="PF22735"/>
    </source>
</evidence>
<gene>
    <name evidence="2" type="ORF">NC992_24295</name>
</gene>
<dbReference type="Pfam" id="PF22735">
    <property type="entry name" value="NNH3"/>
    <property type="match status" value="1"/>
</dbReference>
<accession>A0ABV0KBT7</accession>
<evidence type="ECO:0000313" key="2">
    <source>
        <dbReference type="EMBL" id="MEP0950015.1"/>
    </source>
</evidence>
<dbReference type="InterPro" id="IPR054568">
    <property type="entry name" value="NNH3"/>
</dbReference>
<feature type="domain" description="NACHT N-terminal Helical" evidence="1">
    <location>
        <begin position="49"/>
        <end position="217"/>
    </location>
</feature>
<sequence length="225" mass="24439">MATRLWNFLTTDPDLASLETADRAADAADAVLGLAEVLKEKSPNLRRVASLVSQLDSLLEAINAPLGKLIGATLPFVSISTGLLKVYGETTKKEPTLAQSVALISQAAYLESLREFVKQHPKIEQWLIAKDGTPQARTITLPVKALGIFELTEQEARLATLHFHQSALARAFNSALQARLVQLGTTPEQADRITKVVAKNTNRHMKTAIADAGDSLKHQLDGDRL</sequence>
<reference evidence="2 3" key="1">
    <citation type="submission" date="2022-04" db="EMBL/GenBank/DDBJ databases">
        <title>Positive selection, recombination, and allopatry shape intraspecific diversity of widespread and dominant cyanobacteria.</title>
        <authorList>
            <person name="Wei J."/>
            <person name="Shu W."/>
            <person name="Hu C."/>
        </authorList>
    </citation>
    <scope>NUCLEOTIDE SEQUENCE [LARGE SCALE GENOMIC DNA]</scope>
    <source>
        <strain evidence="2 3">DQ-A4</strain>
    </source>
</reference>